<evidence type="ECO:0000313" key="2">
    <source>
        <dbReference type="EMBL" id="OAQ98934.1"/>
    </source>
</evidence>
<name>A0A179I9H9_CORDF</name>
<organism evidence="2 3">
    <name type="scientific">Cordyceps confragosa</name>
    <name type="common">Lecanicillium lecanii</name>
    <dbReference type="NCBI Taxonomy" id="2714763"/>
    <lineage>
        <taxon>Eukaryota</taxon>
        <taxon>Fungi</taxon>
        <taxon>Dikarya</taxon>
        <taxon>Ascomycota</taxon>
        <taxon>Pezizomycotina</taxon>
        <taxon>Sordariomycetes</taxon>
        <taxon>Hypocreomycetidae</taxon>
        <taxon>Hypocreales</taxon>
        <taxon>Cordycipitaceae</taxon>
        <taxon>Akanthomyces</taxon>
    </lineage>
</organism>
<keyword evidence="3" id="KW-1185">Reference proteome</keyword>
<feature type="compositionally biased region" description="Polar residues" evidence="1">
    <location>
        <begin position="498"/>
        <end position="533"/>
    </location>
</feature>
<reference evidence="2 3" key="1">
    <citation type="submission" date="2016-03" db="EMBL/GenBank/DDBJ databases">
        <title>Fine-scale spatial genetic structure of a fungal parasite of coffee scale insects.</title>
        <authorList>
            <person name="Jackson D."/>
            <person name="Zemenick K.A."/>
            <person name="Malloure B."/>
            <person name="Quandt C.A."/>
            <person name="James T.Y."/>
        </authorList>
    </citation>
    <scope>NUCLEOTIDE SEQUENCE [LARGE SCALE GENOMIC DNA]</scope>
    <source>
        <strain evidence="2 3">UM487</strain>
    </source>
</reference>
<feature type="compositionally biased region" description="Basic residues" evidence="1">
    <location>
        <begin position="287"/>
        <end position="300"/>
    </location>
</feature>
<evidence type="ECO:0000256" key="1">
    <source>
        <dbReference type="SAM" id="MobiDB-lite"/>
    </source>
</evidence>
<feature type="compositionally biased region" description="Polar residues" evidence="1">
    <location>
        <begin position="415"/>
        <end position="432"/>
    </location>
</feature>
<feature type="compositionally biased region" description="Polar residues" evidence="1">
    <location>
        <begin position="367"/>
        <end position="408"/>
    </location>
</feature>
<dbReference type="OMA" id="MHIDINS"/>
<feature type="compositionally biased region" description="Basic residues" evidence="1">
    <location>
        <begin position="349"/>
        <end position="362"/>
    </location>
</feature>
<feature type="region of interest" description="Disordered" evidence="1">
    <location>
        <begin position="222"/>
        <end position="697"/>
    </location>
</feature>
<dbReference type="OrthoDB" id="5243398at2759"/>
<feature type="compositionally biased region" description="Polar residues" evidence="1">
    <location>
        <begin position="316"/>
        <end position="344"/>
    </location>
</feature>
<comment type="caution">
    <text evidence="2">The sequence shown here is derived from an EMBL/GenBank/DDBJ whole genome shotgun (WGS) entry which is preliminary data.</text>
</comment>
<dbReference type="Proteomes" id="UP000243081">
    <property type="component" value="Unassembled WGS sequence"/>
</dbReference>
<accession>A0A179I9H9</accession>
<dbReference type="EMBL" id="LUKN01002533">
    <property type="protein sequence ID" value="OAQ98934.1"/>
    <property type="molecule type" value="Genomic_DNA"/>
</dbReference>
<proteinExistence type="predicted"/>
<gene>
    <name evidence="2" type="ORF">LLEC1_01098</name>
</gene>
<feature type="compositionally biased region" description="Polar residues" evidence="1">
    <location>
        <begin position="458"/>
        <end position="468"/>
    </location>
</feature>
<feature type="compositionally biased region" description="Low complexity" evidence="1">
    <location>
        <begin position="540"/>
        <end position="578"/>
    </location>
</feature>
<feature type="region of interest" description="Disordered" evidence="1">
    <location>
        <begin position="720"/>
        <end position="759"/>
    </location>
</feature>
<protein>
    <submittedName>
        <fullName evidence="2">Uncharacterized protein</fullName>
    </submittedName>
</protein>
<sequence length="759" mass="79857">MASVSREAQSASVLHRRTSGPALSSLSVSTRPVQLTSCSSVFSVTDITDFNGQTSFPTTDGRVKNPVPSKLQGMADNKNGNFAVMHIDLGRSEKATRNDAAKRTSEGTEAAARIANQAGYQSVKRSKLAWQPHEVDPSSPIQGAGLAPREAKAEQARLLTLLRSVNPGAIADQLCKAVAFFGGIPGAPVPDTRAHFPQSHQSNGSGSQFVSWLAEIFPASADHSSSLPPASMPPNPNAAQNQTPPVSAKPPPPTYKAAQADGNSNTQPGDATVDTVQDPNAPAVPTKRGRGRPKGSKGKPKNKDQLPNNADLMAPQGSQGTNAAGQWPSQQIFSTQQAMPGQSDSGTPGKKRGRPKGSKNKPKNPTAGSAETAPSQDANESQDSFMSPMGQISNSMTLGQDDTRSSSGPLGVSNMIEQSRSQAQSGWTTVGMQSGPDGSPAPSRKRKNDKKQPDVPVTNASVPSGNQQDDADASDPNGKRRRFSKDSAVFPQMVGQARITSSESPVQNASFQSPSQQMVASGSFDPAQQQPNRKPTARIQPSSRPGQPLPPQQQYGQQQGHQPQSQQPFIPQSGQPQQQPFPPQSGQNKSPTMGGHQPQQPSSVMDMSGPGLSRTNPSSQFGQANTGVKSPMFPQGPMVRAPSGDTGMQHQQRPSPASQGAQLTHDGSRMGQAGFAGRAPPVTSAGASPSMNSPFPPNYAARNYMGMNYGGMGGARVPDAASHSFGGSAGPMDPMNSADQANMRHRMYQSMQQQQQQQR</sequence>
<feature type="compositionally biased region" description="Polar residues" evidence="1">
    <location>
        <begin position="613"/>
        <end position="628"/>
    </location>
</feature>
<evidence type="ECO:0000313" key="3">
    <source>
        <dbReference type="Proteomes" id="UP000243081"/>
    </source>
</evidence>
<feature type="compositionally biased region" description="Polar residues" evidence="1">
    <location>
        <begin position="261"/>
        <end position="278"/>
    </location>
</feature>
<feature type="compositionally biased region" description="Polar residues" evidence="1">
    <location>
        <begin position="646"/>
        <end position="662"/>
    </location>
</feature>
<feature type="compositionally biased region" description="Low complexity" evidence="1">
    <location>
        <begin position="237"/>
        <end position="246"/>
    </location>
</feature>
<dbReference type="AlphaFoldDB" id="A0A179I9H9"/>